<reference evidence="2" key="1">
    <citation type="submission" date="2021-02" db="EMBL/GenBank/DDBJ databases">
        <authorList>
            <person name="Nowell W R."/>
        </authorList>
    </citation>
    <scope>NUCLEOTIDE SEQUENCE</scope>
</reference>
<dbReference type="PANTHER" id="PTHR21301:SF10">
    <property type="entry name" value="REVERSE TRANSCRIPTASE DOMAIN-CONTAINING PROTEIN"/>
    <property type="match status" value="1"/>
</dbReference>
<evidence type="ECO:0000259" key="1">
    <source>
        <dbReference type="PROSITE" id="PS50878"/>
    </source>
</evidence>
<sequence>MNTNDATIQDNCPLVDQQQQQQQRIKKCHGNQRDQRFRKICRKRGMQQAKIEQLLNKKKQINNNQNNRTNHHITNMTNDTTLTTTTTTLIINEDVYMTNKTYRQPMYLERSIVALFRRLSKSLNYSIKKKAEKTFLRKRLELLDQCYCLEVELNLWQSYLEIGLEQHQWPEQLIPMAKTNDFDICHQYLITYIEDIKQQIDKQQARLTENSALCSILPVSVNRIDHCLKELIDSERNYLLARNKGQLIKFKDYIYEKKLYELITSQCPTVDQNDLLNQLITIRLKQAEIYEEQLKLEMRILYQFLPENFNLLQSFISPINSVSLNNEQKSIQLKNERIRIIKEAKRKWLHLFLSAYEIKLLEYDMQYQDVLKQLESILSNNTSADNVVLLNTINEYISYHTNRMKQDISNRMSSIRGKLIRNHRHSSSAQNMISVSPEPYLDLVSNPFTTAEWHHLMLGPSCIRLNQNALRPRKQQEIQIKNEHNDILNKVQNNLIEYCHIPRTNSIFREYSNQILDYFHHSYLTRLSYKDRIQAQEQKQIVASIRKKIERQNLVIRVTDKGHNFYIGTAIEFEKKTQNFFADTNAFVELTDNPFNEILNKVIQLLNNLHSKKLILKWQYDKMMPDRKKVELAHLYFNPKTHKDNIPVRPIENTIRAPTTNISNFLDKIIRPIFDKQCYVTTIIDGAHLIRRMNQYTNKDVFKPSTLFCTFDIHNLYTMLPQEESLEIVVEFLHVHGYTKVNSIDPITIKDLASIVIKENVFVYGTKIYKQTTGGAMGSSFTLTLANIFMWKWQKELVQQQNMTNEFFGRYIDDIFMTWNRSERELKELLDQANTWHPNIKLNYKISQSLPFLDVLLTNNNGVFSTSVYHKPSAEPYVVPFISDHPRHVFGNIIQTTLTRAVRYSSTFEAFNNKRRHIKLMLLYNG</sequence>
<organism evidence="2 3">
    <name type="scientific">Adineta steineri</name>
    <dbReference type="NCBI Taxonomy" id="433720"/>
    <lineage>
        <taxon>Eukaryota</taxon>
        <taxon>Metazoa</taxon>
        <taxon>Spiralia</taxon>
        <taxon>Gnathifera</taxon>
        <taxon>Rotifera</taxon>
        <taxon>Eurotatoria</taxon>
        <taxon>Bdelloidea</taxon>
        <taxon>Adinetida</taxon>
        <taxon>Adinetidae</taxon>
        <taxon>Adineta</taxon>
    </lineage>
</organism>
<accession>A0A819WGX5</accession>
<dbReference type="EMBL" id="CAJOAY010005870">
    <property type="protein sequence ID" value="CAF4122534.1"/>
    <property type="molecule type" value="Genomic_DNA"/>
</dbReference>
<evidence type="ECO:0000313" key="3">
    <source>
        <dbReference type="Proteomes" id="UP000663881"/>
    </source>
</evidence>
<dbReference type="Proteomes" id="UP000663881">
    <property type="component" value="Unassembled WGS sequence"/>
</dbReference>
<gene>
    <name evidence="2" type="ORF">OKA104_LOCUS36810</name>
</gene>
<comment type="caution">
    <text evidence="2">The sequence shown here is derived from an EMBL/GenBank/DDBJ whole genome shotgun (WGS) entry which is preliminary data.</text>
</comment>
<dbReference type="InterPro" id="IPR058912">
    <property type="entry name" value="HTH_animal"/>
</dbReference>
<dbReference type="PROSITE" id="PS50878">
    <property type="entry name" value="RT_POL"/>
    <property type="match status" value="1"/>
</dbReference>
<name>A0A819WGX5_9BILA</name>
<dbReference type="AlphaFoldDB" id="A0A819WGX5"/>
<dbReference type="Pfam" id="PF26215">
    <property type="entry name" value="HTH_animal"/>
    <property type="match status" value="1"/>
</dbReference>
<evidence type="ECO:0000313" key="2">
    <source>
        <dbReference type="EMBL" id="CAF4122534.1"/>
    </source>
</evidence>
<feature type="domain" description="Reverse transcriptase" evidence="1">
    <location>
        <begin position="619"/>
        <end position="894"/>
    </location>
</feature>
<dbReference type="PANTHER" id="PTHR21301">
    <property type="entry name" value="REVERSE TRANSCRIPTASE"/>
    <property type="match status" value="1"/>
</dbReference>
<dbReference type="InterPro" id="IPR000477">
    <property type="entry name" value="RT_dom"/>
</dbReference>
<protein>
    <recommendedName>
        <fullName evidence="1">Reverse transcriptase domain-containing protein</fullName>
    </recommendedName>
</protein>
<proteinExistence type="predicted"/>